<keyword evidence="7" id="KW-0498">Mitosis</keyword>
<keyword evidence="14" id="KW-0812">Transmembrane</keyword>
<dbReference type="CDD" id="cd02440">
    <property type="entry name" value="AdoMet_MTases"/>
    <property type="match status" value="1"/>
</dbReference>
<evidence type="ECO:0000256" key="14">
    <source>
        <dbReference type="SAM" id="Phobius"/>
    </source>
</evidence>
<comment type="subcellular location">
    <subcellularLocation>
        <location evidence="2">Chromosome</location>
        <location evidence="2">Centromere</location>
    </subcellularLocation>
    <subcellularLocation>
        <location evidence="1">Nucleus</location>
    </subcellularLocation>
</comment>
<evidence type="ECO:0000256" key="6">
    <source>
        <dbReference type="ARBA" id="ARBA00022618"/>
    </source>
</evidence>
<dbReference type="GO" id="GO:0051301">
    <property type="term" value="P:cell division"/>
    <property type="evidence" value="ECO:0007669"/>
    <property type="project" value="UniProtKB-KW"/>
</dbReference>
<keyword evidence="14" id="KW-1133">Transmembrane helix</keyword>
<dbReference type="InterPro" id="IPR029063">
    <property type="entry name" value="SAM-dependent_MTases_sf"/>
</dbReference>
<dbReference type="EMBL" id="JABAHT010000021">
    <property type="protein sequence ID" value="KAF4669605.1"/>
    <property type="molecule type" value="Genomic_DNA"/>
</dbReference>
<dbReference type="Gene3D" id="3.40.50.150">
    <property type="entry name" value="Vaccinia Virus protein VP39"/>
    <property type="match status" value="1"/>
</dbReference>
<evidence type="ECO:0000256" key="8">
    <source>
        <dbReference type="ARBA" id="ARBA00023054"/>
    </source>
</evidence>
<name>A0A7J6MDH2_PEROL</name>
<keyword evidence="5" id="KW-0158">Chromosome</keyword>
<dbReference type="Pfam" id="PF10228">
    <property type="entry name" value="HPF1"/>
    <property type="match status" value="1"/>
</dbReference>
<comment type="similarity">
    <text evidence="4">Belongs to the HPF1 family.</text>
</comment>
<dbReference type="GO" id="GO:0006974">
    <property type="term" value="P:DNA damage response"/>
    <property type="evidence" value="ECO:0007669"/>
    <property type="project" value="InterPro"/>
</dbReference>
<evidence type="ECO:0000256" key="9">
    <source>
        <dbReference type="ARBA" id="ARBA00023242"/>
    </source>
</evidence>
<evidence type="ECO:0000256" key="13">
    <source>
        <dbReference type="SAM" id="MobiDB-lite"/>
    </source>
</evidence>
<evidence type="ECO:0000259" key="16">
    <source>
        <dbReference type="Pfam" id="PF08241"/>
    </source>
</evidence>
<feature type="compositionally biased region" description="Polar residues" evidence="13">
    <location>
        <begin position="24"/>
        <end position="41"/>
    </location>
</feature>
<dbReference type="InterPro" id="IPR055260">
    <property type="entry name" value="Ndc80_CH"/>
</dbReference>
<evidence type="ECO:0000256" key="2">
    <source>
        <dbReference type="ARBA" id="ARBA00004584"/>
    </source>
</evidence>
<keyword evidence="8 12" id="KW-0175">Coiled coil</keyword>
<organism evidence="17 18">
    <name type="scientific">Perkinsus olseni</name>
    <name type="common">Perkinsus atlanticus</name>
    <dbReference type="NCBI Taxonomy" id="32597"/>
    <lineage>
        <taxon>Eukaryota</taxon>
        <taxon>Sar</taxon>
        <taxon>Alveolata</taxon>
        <taxon>Perkinsozoa</taxon>
        <taxon>Perkinsea</taxon>
        <taxon>Perkinsida</taxon>
        <taxon>Perkinsidae</taxon>
        <taxon>Perkinsus</taxon>
    </lineage>
</organism>
<dbReference type="GO" id="GO:0072572">
    <property type="term" value="F:poly-ADP-D-ribose binding"/>
    <property type="evidence" value="ECO:0007669"/>
    <property type="project" value="TreeGrafter"/>
</dbReference>
<dbReference type="Gene3D" id="1.10.418.30">
    <property type="entry name" value="Ncd80 complex, Ncd80 subunit"/>
    <property type="match status" value="1"/>
</dbReference>
<feature type="region of interest" description="Disordered" evidence="13">
    <location>
        <begin position="322"/>
        <end position="347"/>
    </location>
</feature>
<dbReference type="SUPFAM" id="SSF53335">
    <property type="entry name" value="S-adenosyl-L-methionine-dependent methyltransferases"/>
    <property type="match status" value="1"/>
</dbReference>
<dbReference type="InterPro" id="IPR019361">
    <property type="entry name" value="HPF1"/>
</dbReference>
<dbReference type="AlphaFoldDB" id="A0A7J6MDH2"/>
<dbReference type="Proteomes" id="UP000570595">
    <property type="component" value="Unassembled WGS sequence"/>
</dbReference>
<dbReference type="GO" id="GO:0008757">
    <property type="term" value="F:S-adenosylmethionine-dependent methyltransferase activity"/>
    <property type="evidence" value="ECO:0007669"/>
    <property type="project" value="InterPro"/>
</dbReference>
<evidence type="ECO:0000259" key="15">
    <source>
        <dbReference type="Pfam" id="PF03801"/>
    </source>
</evidence>
<evidence type="ECO:0000256" key="1">
    <source>
        <dbReference type="ARBA" id="ARBA00004123"/>
    </source>
</evidence>
<evidence type="ECO:0000256" key="10">
    <source>
        <dbReference type="ARBA" id="ARBA00023306"/>
    </source>
</evidence>
<comment type="caution">
    <text evidence="17">The sequence shown here is derived from an EMBL/GenBank/DDBJ whole genome shotgun (WGS) entry which is preliminary data.</text>
</comment>
<comment type="similarity">
    <text evidence="3">Belongs to the NDC80/HEC1 family.</text>
</comment>
<evidence type="ECO:0000256" key="4">
    <source>
        <dbReference type="ARBA" id="ARBA00010803"/>
    </source>
</evidence>
<proteinExistence type="inferred from homology"/>
<keyword evidence="10" id="KW-0131">Cell cycle</keyword>
<sequence>MEPTTPARSEKGPRRGTMNPMSAPKTTTKKSVSQRQQQPGSGSKGGAARDLHQTALPTSHTGLQASSSPKPVHAALLDLPRSHDGTVRIKDERPLQSKAYRKACAEYVYAYLSKHGYRSDRMKPGWFDSPSTREFFSVCEFLLERIDPNLIVSAPQKKSTPEDLISIVRTKLLYPYDVPKSALASVGAITTWPALLGLLSWLVEEAEETDRMKERVNSISDATRAREKALGTAYTAWVQAGQAQTLEETAMLDKIEGLIRAEYDELKGENEKCEKIIGDNDTAVKNIKDSGDLDDPEEYERKNEEIRGHVGEVVREVEALRRREQEASEDRQRWEQKTGKEKEKEQKLRDQINELTQRVDAQVYSHDDLAQLLARARRLDDETCQLQEQITQCDSDTISEETQARTEQHTLQGLCHEFNECIGTGGHPAIPRANFNPEAADFLKRTFGSLAAPGLNIESLVDARDALREYLESREQADKQLKKAKKEIKTVAMKEAEWKETREALLRERAESEKKAVADAEARLVELDKQIKHLHESSEAQKSKLLEDVATAEEEARELEELTDQSVHERKGYEQRFEAAVEVINSVVEHGLRKAEDLDHCLDDELMRMQEGESKPKASKRAAGEYEEATSRVRDKFLIEAPESFFLLWEACRKLNPSNPCAALEGIGLTLVGPFQDVAEASNLPQSEWRYFYDPPEVVTVVVDLENLGRHWAYYVDKPGDSPISVLVASRADDCKFRAASDSVLSLVYDIAREHEQGDRIASTIESLCHNKAELTVSLSAWKARMRRTQGTTFNGLGVLVPYDKHTEVGYRELPVSSKVLRGILDKIRDAPPAERDTSKLDEIFTWTNIGNDEGDFGMGLELGQDLFCADKPGVTPVFTKPLTTILRNAYNLLGRKAFVPVLEEHTQLLRDPREVGPCSDLSMSNAKVFASTLGTVSVLIGGMYIGNYGFAARKKRYKDEDLPTERKRRRIFDEIAASWDYKVRLDEYLMGITRWRRQLIANAEGDVLEVAVGTGRNFQFYNAKQVASVTAIDFSRRMLETAESKRHLVDPIPLHLKSGNCASMKEFPDKAFDTVVDTFGICSFEDPTETLLEMKRVCRGKVLLLEHGQSTYPLFRKYLHNTLIKHVEKFGCYNNREILRLVKQSGMRVLQVQRKHFGATYYIVCEAHPESEDSEGAADTVEENRVAA</sequence>
<reference evidence="17 18" key="1">
    <citation type="submission" date="2020-04" db="EMBL/GenBank/DDBJ databases">
        <title>Perkinsus olseni comparative genomics.</title>
        <authorList>
            <person name="Bogema D.R."/>
        </authorList>
    </citation>
    <scope>NUCLEOTIDE SEQUENCE [LARGE SCALE GENOMIC DNA]</scope>
    <source>
        <strain evidence="17">ATCC PRA-179</strain>
    </source>
</reference>
<dbReference type="GO" id="GO:0000775">
    <property type="term" value="C:chromosome, centromeric region"/>
    <property type="evidence" value="ECO:0007669"/>
    <property type="project" value="UniProtKB-SubCell"/>
</dbReference>
<gene>
    <name evidence="17" type="primary">NDC80_1</name>
    <name evidence="17" type="ORF">FOZ61_003532</name>
</gene>
<dbReference type="InterPro" id="IPR013216">
    <property type="entry name" value="Methyltransf_11"/>
</dbReference>
<dbReference type="Pfam" id="PF08241">
    <property type="entry name" value="Methyltransf_11"/>
    <property type="match status" value="1"/>
</dbReference>
<evidence type="ECO:0000256" key="7">
    <source>
        <dbReference type="ARBA" id="ARBA00022776"/>
    </source>
</evidence>
<keyword evidence="6" id="KW-0132">Cell division</keyword>
<dbReference type="GO" id="GO:0005634">
    <property type="term" value="C:nucleus"/>
    <property type="evidence" value="ECO:0007669"/>
    <property type="project" value="UniProtKB-SubCell"/>
</dbReference>
<keyword evidence="14" id="KW-0472">Membrane</keyword>
<feature type="region of interest" description="Disordered" evidence="13">
    <location>
        <begin position="1"/>
        <end position="52"/>
    </location>
</feature>
<protein>
    <submittedName>
        <fullName evidence="17">Kinetochore-associated Ndc80 complex subunit ndc80, variant 2</fullName>
    </submittedName>
</protein>
<dbReference type="InterPro" id="IPR038273">
    <property type="entry name" value="Ndc80_sf"/>
</dbReference>
<feature type="transmembrane region" description="Helical" evidence="14">
    <location>
        <begin position="929"/>
        <end position="951"/>
    </location>
</feature>
<evidence type="ECO:0000313" key="17">
    <source>
        <dbReference type="EMBL" id="KAF4669605.1"/>
    </source>
</evidence>
<feature type="coiled-coil region" evidence="12">
    <location>
        <begin position="460"/>
        <end position="569"/>
    </location>
</feature>
<dbReference type="GO" id="GO:0042393">
    <property type="term" value="F:histone binding"/>
    <property type="evidence" value="ECO:0007669"/>
    <property type="project" value="InterPro"/>
</dbReference>
<dbReference type="PANTHER" id="PTHR13386">
    <property type="entry name" value="HISTONE PARYLATION FACTOR 1"/>
    <property type="match status" value="1"/>
</dbReference>
<dbReference type="PANTHER" id="PTHR13386:SF1">
    <property type="entry name" value="HISTONE PARYLATION FACTOR 1"/>
    <property type="match status" value="1"/>
</dbReference>
<evidence type="ECO:0000256" key="5">
    <source>
        <dbReference type="ARBA" id="ARBA00022454"/>
    </source>
</evidence>
<keyword evidence="11" id="KW-0137">Centromere</keyword>
<dbReference type="Pfam" id="PF03801">
    <property type="entry name" value="Ndc80_HEC"/>
    <property type="match status" value="1"/>
</dbReference>
<accession>A0A7J6MDH2</accession>
<evidence type="ECO:0000256" key="11">
    <source>
        <dbReference type="ARBA" id="ARBA00023328"/>
    </source>
</evidence>
<evidence type="ECO:0000313" key="18">
    <source>
        <dbReference type="Proteomes" id="UP000570595"/>
    </source>
</evidence>
<dbReference type="OrthoDB" id="416496at2759"/>
<evidence type="ECO:0000256" key="12">
    <source>
        <dbReference type="SAM" id="Coils"/>
    </source>
</evidence>
<feature type="domain" description="Kinetochore protein Ndc80 CH" evidence="15">
    <location>
        <begin position="85"/>
        <end position="209"/>
    </location>
</feature>
<evidence type="ECO:0000256" key="3">
    <source>
        <dbReference type="ARBA" id="ARBA00007050"/>
    </source>
</evidence>
<keyword evidence="9" id="KW-0539">Nucleus</keyword>
<feature type="domain" description="Methyltransferase type 11" evidence="16">
    <location>
        <begin position="1009"/>
        <end position="1101"/>
    </location>
</feature>